<protein>
    <recommendedName>
        <fullName evidence="3">PilX/PilW C-terminal domain-containing protein</fullName>
    </recommendedName>
</protein>
<keyword evidence="2" id="KW-1185">Reference proteome</keyword>
<evidence type="ECO:0008006" key="3">
    <source>
        <dbReference type="Google" id="ProtNLM"/>
    </source>
</evidence>
<evidence type="ECO:0000313" key="1">
    <source>
        <dbReference type="EMBL" id="CAG4887298.1"/>
    </source>
</evidence>
<dbReference type="EMBL" id="CAJQZC010000001">
    <property type="protein sequence ID" value="CAG4887298.1"/>
    <property type="molecule type" value="Genomic_DNA"/>
</dbReference>
<comment type="caution">
    <text evidence="1">The sequence shown here is derived from an EMBL/GenBank/DDBJ whole genome shotgun (WGS) entry which is preliminary data.</text>
</comment>
<dbReference type="Proteomes" id="UP000789704">
    <property type="component" value="Unassembled WGS sequence"/>
</dbReference>
<dbReference type="RefSeq" id="WP_228874464.1">
    <property type="nucleotide sequence ID" value="NZ_CAJQZC010000001.1"/>
</dbReference>
<sequence>MTKAIYPRAPRQATCLAGRTRGAALPVVLLLASMMLATPAAWFEASFTSARGTANLHDYLQAFHAADSALLLCADSVSPEGAGALPAVAGEPTGWKREAIFVAGAIEPVAQWPGSGRPPECLAEGWRLAGRPEAKAYLLTARGFGAAPDTQVWLQMQIVIDGGKTERHWQRVAARPF</sequence>
<organism evidence="1 2">
    <name type="scientific">Paraburkholderia saeva</name>
    <dbReference type="NCBI Taxonomy" id="2777537"/>
    <lineage>
        <taxon>Bacteria</taxon>
        <taxon>Pseudomonadati</taxon>
        <taxon>Pseudomonadota</taxon>
        <taxon>Betaproteobacteria</taxon>
        <taxon>Burkholderiales</taxon>
        <taxon>Burkholderiaceae</taxon>
        <taxon>Paraburkholderia</taxon>
    </lineage>
</organism>
<reference evidence="1" key="1">
    <citation type="submission" date="2021-04" db="EMBL/GenBank/DDBJ databases">
        <authorList>
            <person name="Vanwijnsberghe S."/>
        </authorList>
    </citation>
    <scope>NUCLEOTIDE SEQUENCE</scope>
    <source>
        <strain evidence="1">LMG 31841</strain>
    </source>
</reference>
<evidence type="ECO:0000313" key="2">
    <source>
        <dbReference type="Proteomes" id="UP000789704"/>
    </source>
</evidence>
<dbReference type="AlphaFoldDB" id="A0A9N8WZK1"/>
<gene>
    <name evidence="1" type="ORF">LMG31841_00397</name>
</gene>
<name>A0A9N8WZK1_9BURK</name>
<proteinExistence type="predicted"/>
<accession>A0A9N8WZK1</accession>